<protein>
    <submittedName>
        <fullName evidence="2">Uncharacterized protein</fullName>
    </submittedName>
</protein>
<dbReference type="Proteomes" id="UP000316416">
    <property type="component" value="Chromosome"/>
</dbReference>
<keyword evidence="3" id="KW-1185">Reference proteome</keyword>
<accession>A0ABX6V0S2</accession>
<keyword evidence="1" id="KW-0732">Signal</keyword>
<sequence length="78" mass="8861">MKKTSLAVTILMTLSISINAEEHNISNRFQHEANLTYADDLGDDGSTLWQLNYRYYLDKVDSGKAPTHSMVSWRKAPT</sequence>
<evidence type="ECO:0000256" key="1">
    <source>
        <dbReference type="SAM" id="SignalP"/>
    </source>
</evidence>
<gene>
    <name evidence="2" type="ORF">FM038_001345</name>
</gene>
<evidence type="ECO:0000313" key="2">
    <source>
        <dbReference type="EMBL" id="QPG56221.1"/>
    </source>
</evidence>
<name>A0ABX6V0S2_9GAMM</name>
<dbReference type="EMBL" id="CP045503">
    <property type="protein sequence ID" value="QPG56221.1"/>
    <property type="molecule type" value="Genomic_DNA"/>
</dbReference>
<organism evidence="2 3">
    <name type="scientific">Shewanella eurypsychrophilus</name>
    <dbReference type="NCBI Taxonomy" id="2593656"/>
    <lineage>
        <taxon>Bacteria</taxon>
        <taxon>Pseudomonadati</taxon>
        <taxon>Pseudomonadota</taxon>
        <taxon>Gammaproteobacteria</taxon>
        <taxon>Alteromonadales</taxon>
        <taxon>Shewanellaceae</taxon>
        <taxon>Shewanella</taxon>
    </lineage>
</organism>
<evidence type="ECO:0000313" key="3">
    <source>
        <dbReference type="Proteomes" id="UP000316416"/>
    </source>
</evidence>
<feature type="signal peptide" evidence="1">
    <location>
        <begin position="1"/>
        <end position="20"/>
    </location>
</feature>
<reference evidence="2" key="1">
    <citation type="submission" date="2021-07" db="EMBL/GenBank/DDBJ databases">
        <title>Shewanella sp. YLB-07 whole genome sequence.</title>
        <authorList>
            <person name="Yu L."/>
        </authorList>
    </citation>
    <scope>NUCLEOTIDE SEQUENCE</scope>
    <source>
        <strain evidence="2">YLB-08</strain>
    </source>
</reference>
<dbReference type="RefSeq" id="WP_142873018.1">
    <property type="nucleotide sequence ID" value="NZ_CP045503.2"/>
</dbReference>
<feature type="chain" id="PRO_5047466841" evidence="1">
    <location>
        <begin position="21"/>
        <end position="78"/>
    </location>
</feature>
<proteinExistence type="predicted"/>